<name>A0AAJ6ZTS5_PAPXU</name>
<evidence type="ECO:0000256" key="1">
    <source>
        <dbReference type="SAM" id="SignalP"/>
    </source>
</evidence>
<gene>
    <name evidence="2" type="primary">LOC106126033</name>
</gene>
<accession>A0AAJ6ZTS5</accession>
<dbReference type="RefSeq" id="XP_013178947.1">
    <property type="nucleotide sequence ID" value="XM_013323493.1"/>
</dbReference>
<dbReference type="KEGG" id="pxu:106126033"/>
<dbReference type="Proteomes" id="UP000694872">
    <property type="component" value="Unplaced"/>
</dbReference>
<dbReference type="AlphaFoldDB" id="A0AAJ6ZTS5"/>
<keyword evidence="1" id="KW-0732">Signal</keyword>
<protein>
    <submittedName>
        <fullName evidence="2">Uncharacterized protein LOC106126033</fullName>
    </submittedName>
</protein>
<dbReference type="GeneID" id="106126033"/>
<feature type="signal peptide" evidence="1">
    <location>
        <begin position="1"/>
        <end position="18"/>
    </location>
</feature>
<feature type="chain" id="PRO_5042616280" evidence="1">
    <location>
        <begin position="19"/>
        <end position="191"/>
    </location>
</feature>
<sequence>MKYNVFVVLSCILRFANQFQLSAVQQSIMNDLSFGLKMTVLKDLPTNIDKRRVGFEFLRNKMEDALGRSAPTSFAENEIKLKLFRMMHESISDSESKIKRAEMIRKSYENNTSFEIGFIVADTTDKYTTMADIGGMLDRLFDEWRPIEHINAYEHIANKGIEINQLIELVKTVLKRNKTSSVYRRFLNLSL</sequence>
<evidence type="ECO:0000313" key="2">
    <source>
        <dbReference type="RefSeq" id="XP_013178947.1"/>
    </source>
</evidence>
<proteinExistence type="predicted"/>
<organism evidence="2">
    <name type="scientific">Papilio xuthus</name>
    <name type="common">Asian swallowtail butterfly</name>
    <dbReference type="NCBI Taxonomy" id="66420"/>
    <lineage>
        <taxon>Eukaryota</taxon>
        <taxon>Metazoa</taxon>
        <taxon>Ecdysozoa</taxon>
        <taxon>Arthropoda</taxon>
        <taxon>Hexapoda</taxon>
        <taxon>Insecta</taxon>
        <taxon>Pterygota</taxon>
        <taxon>Neoptera</taxon>
        <taxon>Endopterygota</taxon>
        <taxon>Lepidoptera</taxon>
        <taxon>Glossata</taxon>
        <taxon>Ditrysia</taxon>
        <taxon>Papilionoidea</taxon>
        <taxon>Papilionidae</taxon>
        <taxon>Papilioninae</taxon>
        <taxon>Papilio</taxon>
    </lineage>
</organism>
<reference evidence="2" key="1">
    <citation type="submission" date="2025-08" db="UniProtKB">
        <authorList>
            <consortium name="RefSeq"/>
        </authorList>
    </citation>
    <scope>IDENTIFICATION</scope>
</reference>